<proteinExistence type="predicted"/>
<comment type="caution">
    <text evidence="2">The sequence shown here is derived from an EMBL/GenBank/DDBJ whole genome shotgun (WGS) entry which is preliminary data.</text>
</comment>
<feature type="domain" description="THIF-type NAD/FAD binding fold" evidence="1">
    <location>
        <begin position="8"/>
        <end position="258"/>
    </location>
</feature>
<sequence length="268" mass="29458">MTDINWLSRSALLVGDDGIALLRQKHVLVIGLGGVGSFAAEFICRAGIGEMTIVDGDVVDPTNRNRQLPALATNHGESKARIMKERLLAINPDLKLHVVEEFLTPQKCREILSESYDYVMDCIDSITPKVTLLSTALNAGMPIVSSMGAGGKLDPTMIRVTWLPETYQCVFAQYVRKRLKKLANAGTVKAVFSIEEVRRDSLVMTDGNNFKRSAYGTISYLPAAFGGVCASVVIRDLLDIPVELVDRPKRIQKKRMKKNVISLPRVAG</sequence>
<reference evidence="3" key="1">
    <citation type="journal article" date="2019" name="Int. J. Syst. Evol. Microbiol.">
        <title>The Global Catalogue of Microorganisms (GCM) 10K type strain sequencing project: providing services to taxonomists for standard genome sequencing and annotation.</title>
        <authorList>
            <consortium name="The Broad Institute Genomics Platform"/>
            <consortium name="The Broad Institute Genome Sequencing Center for Infectious Disease"/>
            <person name="Wu L."/>
            <person name="Ma J."/>
        </authorList>
    </citation>
    <scope>NUCLEOTIDE SEQUENCE [LARGE SCALE GENOMIC DNA]</scope>
    <source>
        <strain evidence="3">CGMCC 1.15342</strain>
    </source>
</reference>
<dbReference type="InterPro" id="IPR035985">
    <property type="entry name" value="Ubiquitin-activating_enz"/>
</dbReference>
<dbReference type="EMBL" id="BMIK01000002">
    <property type="protein sequence ID" value="GGC20176.1"/>
    <property type="molecule type" value="Genomic_DNA"/>
</dbReference>
<dbReference type="SUPFAM" id="SSF69572">
    <property type="entry name" value="Activating enzymes of the ubiquitin-like proteins"/>
    <property type="match status" value="1"/>
</dbReference>
<accession>A0ABQ1L918</accession>
<dbReference type="RefSeq" id="WP_188748118.1">
    <property type="nucleotide sequence ID" value="NZ_BMIK01000002.1"/>
</dbReference>
<evidence type="ECO:0000313" key="2">
    <source>
        <dbReference type="EMBL" id="GGC20176.1"/>
    </source>
</evidence>
<dbReference type="CDD" id="cd00755">
    <property type="entry name" value="YgdL_like"/>
    <property type="match status" value="1"/>
</dbReference>
<dbReference type="InterPro" id="IPR045886">
    <property type="entry name" value="ThiF/MoeB/HesA"/>
</dbReference>
<protein>
    <submittedName>
        <fullName evidence="2">tRNA threonylcarbamoyladenosine dehydratase</fullName>
    </submittedName>
</protein>
<evidence type="ECO:0000259" key="1">
    <source>
        <dbReference type="Pfam" id="PF00899"/>
    </source>
</evidence>
<organism evidence="2 3">
    <name type="scientific">Parapedobacter defluvii</name>
    <dbReference type="NCBI Taxonomy" id="2045106"/>
    <lineage>
        <taxon>Bacteria</taxon>
        <taxon>Pseudomonadati</taxon>
        <taxon>Bacteroidota</taxon>
        <taxon>Sphingobacteriia</taxon>
        <taxon>Sphingobacteriales</taxon>
        <taxon>Sphingobacteriaceae</taxon>
        <taxon>Parapedobacter</taxon>
    </lineage>
</organism>
<gene>
    <name evidence="2" type="ORF">GCM10011386_10080</name>
</gene>
<name>A0ABQ1L918_9SPHI</name>
<dbReference type="InterPro" id="IPR000594">
    <property type="entry name" value="ThiF_NAD_FAD-bd"/>
</dbReference>
<dbReference type="Gene3D" id="3.40.50.720">
    <property type="entry name" value="NAD(P)-binding Rossmann-like Domain"/>
    <property type="match status" value="1"/>
</dbReference>
<evidence type="ECO:0000313" key="3">
    <source>
        <dbReference type="Proteomes" id="UP000597338"/>
    </source>
</evidence>
<dbReference type="Pfam" id="PF00899">
    <property type="entry name" value="ThiF"/>
    <property type="match status" value="1"/>
</dbReference>
<dbReference type="Proteomes" id="UP000597338">
    <property type="component" value="Unassembled WGS sequence"/>
</dbReference>
<dbReference type="PANTHER" id="PTHR43267:SF1">
    <property type="entry name" value="TRNA THREONYLCARBAMOYLADENOSINE DEHYDRATASE"/>
    <property type="match status" value="1"/>
</dbReference>
<keyword evidence="3" id="KW-1185">Reference proteome</keyword>
<dbReference type="PANTHER" id="PTHR43267">
    <property type="entry name" value="TRNA THREONYLCARBAMOYLADENOSINE DEHYDRATASE"/>
    <property type="match status" value="1"/>
</dbReference>